<dbReference type="Gene3D" id="3.90.320.10">
    <property type="match status" value="1"/>
</dbReference>
<evidence type="ECO:0000256" key="2">
    <source>
        <dbReference type="ARBA" id="ARBA00022723"/>
    </source>
</evidence>
<dbReference type="GO" id="GO:0046872">
    <property type="term" value="F:metal ion binding"/>
    <property type="evidence" value="ECO:0007669"/>
    <property type="project" value="UniProtKB-KW"/>
</dbReference>
<dbReference type="GO" id="GO:0051607">
    <property type="term" value="P:defense response to virus"/>
    <property type="evidence" value="ECO:0007669"/>
    <property type="project" value="UniProtKB-KW"/>
</dbReference>
<dbReference type="PANTHER" id="PTHR37168">
    <property type="entry name" value="CRISPR-ASSOCIATED EXONUCLEASE CAS4"/>
    <property type="match status" value="1"/>
</dbReference>
<evidence type="ECO:0000256" key="9">
    <source>
        <dbReference type="RuleBase" id="RU365022"/>
    </source>
</evidence>
<evidence type="ECO:0000256" key="5">
    <source>
        <dbReference type="ARBA" id="ARBA00023004"/>
    </source>
</evidence>
<keyword evidence="1 9" id="KW-0540">Nuclease</keyword>
<evidence type="ECO:0000256" key="8">
    <source>
        <dbReference type="ARBA" id="ARBA00023211"/>
    </source>
</evidence>
<reference evidence="11" key="1">
    <citation type="submission" date="2019-11" db="EMBL/GenBank/DDBJ databases">
        <authorList>
            <person name="Feng L."/>
        </authorList>
    </citation>
    <scope>NUCLEOTIDE SEQUENCE</scope>
    <source>
        <strain evidence="11">AvaginalisLFYP127</strain>
    </source>
</reference>
<evidence type="ECO:0000313" key="11">
    <source>
        <dbReference type="EMBL" id="VYS98499.1"/>
    </source>
</evidence>
<evidence type="ECO:0000256" key="4">
    <source>
        <dbReference type="ARBA" id="ARBA00022839"/>
    </source>
</evidence>
<dbReference type="GO" id="GO:0004527">
    <property type="term" value="F:exonuclease activity"/>
    <property type="evidence" value="ECO:0007669"/>
    <property type="project" value="UniProtKB-KW"/>
</dbReference>
<protein>
    <recommendedName>
        <fullName evidence="9">CRISPR-associated exonuclease Cas4</fullName>
        <ecNumber evidence="9">3.1.12.1</ecNumber>
    </recommendedName>
</protein>
<feature type="domain" description="DUF83" evidence="10">
    <location>
        <begin position="2"/>
        <end position="160"/>
    </location>
</feature>
<comment type="similarity">
    <text evidence="9">Belongs to the CRISPR-associated exonuclease Cas4 family.</text>
</comment>
<dbReference type="InterPro" id="IPR011604">
    <property type="entry name" value="PDDEXK-like_dom_sf"/>
</dbReference>
<accession>A0A6N2SZG2</accession>
<dbReference type="Pfam" id="PF01930">
    <property type="entry name" value="Cas_Cas4"/>
    <property type="match status" value="1"/>
</dbReference>
<keyword evidence="5 9" id="KW-0408">Iron</keyword>
<dbReference type="AlphaFoldDB" id="A0A6N2SZG2"/>
<dbReference type="InterPro" id="IPR022765">
    <property type="entry name" value="Dna2/Cas4_DUF83"/>
</dbReference>
<dbReference type="EC" id="3.1.12.1" evidence="9"/>
<gene>
    <name evidence="11" type="ORF">AVLFYP127_00402</name>
</gene>
<dbReference type="InterPro" id="IPR013343">
    <property type="entry name" value="CRISPR-assoc_prot_Cas4"/>
</dbReference>
<name>A0A6N2SZG2_9FIRM</name>
<evidence type="ECO:0000256" key="1">
    <source>
        <dbReference type="ARBA" id="ARBA00022722"/>
    </source>
</evidence>
<keyword evidence="3 9" id="KW-0378">Hydrolase</keyword>
<dbReference type="RefSeq" id="WP_156328988.1">
    <property type="nucleotide sequence ID" value="NZ_CACRSW010000023.1"/>
</dbReference>
<evidence type="ECO:0000256" key="3">
    <source>
        <dbReference type="ARBA" id="ARBA00022801"/>
    </source>
</evidence>
<organism evidence="11">
    <name type="scientific">Anaerococcus vaginalis</name>
    <dbReference type="NCBI Taxonomy" id="33037"/>
    <lineage>
        <taxon>Bacteria</taxon>
        <taxon>Bacillati</taxon>
        <taxon>Bacillota</taxon>
        <taxon>Tissierellia</taxon>
        <taxon>Tissierellales</taxon>
        <taxon>Peptoniphilaceae</taxon>
        <taxon>Anaerococcus</taxon>
    </lineage>
</organism>
<evidence type="ECO:0000259" key="10">
    <source>
        <dbReference type="Pfam" id="PF01930"/>
    </source>
</evidence>
<dbReference type="EMBL" id="CACRSW010000023">
    <property type="protein sequence ID" value="VYS98499.1"/>
    <property type="molecule type" value="Genomic_DNA"/>
</dbReference>
<dbReference type="PANTHER" id="PTHR37168:SF2">
    <property type="entry name" value="CRISPR-ASSOCIATED EXONUCLEASE CAS4"/>
    <property type="match status" value="1"/>
</dbReference>
<dbReference type="GO" id="GO:0051536">
    <property type="term" value="F:iron-sulfur cluster binding"/>
    <property type="evidence" value="ECO:0007669"/>
    <property type="project" value="UniProtKB-KW"/>
</dbReference>
<proteinExistence type="inferred from homology"/>
<keyword evidence="8 9" id="KW-0464">Manganese</keyword>
<keyword evidence="7 9" id="KW-0051">Antiviral defense</keyword>
<keyword evidence="4 9" id="KW-0269">Exonuclease</keyword>
<evidence type="ECO:0000256" key="7">
    <source>
        <dbReference type="ARBA" id="ARBA00023118"/>
    </source>
</evidence>
<sequence length="161" mass="19301">MNGTIINYYFHCKRQCYLFANKLNFEDNSELVKIGKEIHLNKSENKKNSEIKIDNIVVDKITDKYLVEIKKSDADKEAARWQLYYYLYILKKKGIVKKGKLEFVENNKGKKIEYLDLDDRKEKELEKLLKEIEEFISKEKIPKFKKIKGCTKCAYYEYCKI</sequence>
<keyword evidence="2 9" id="KW-0479">Metal-binding</keyword>
<comment type="function">
    <text evidence="9">CRISPR (clustered regularly interspaced short palindromic repeat) is an adaptive immune system that provides protection against mobile genetic elements (viruses, transposable elements and conjugative plasmids). CRISPR clusters contain sequences complementary to antecedent mobile elements and target invading nucleic acids. CRISPR clusters are transcribed and processed into CRISPR RNA (crRNA).</text>
</comment>
<comment type="cofactor">
    <cofactor evidence="9">
        <name>Mg(2+)</name>
        <dbReference type="ChEBI" id="CHEBI:18420"/>
    </cofactor>
    <cofactor evidence="9">
        <name>Mn(2+)</name>
        <dbReference type="ChEBI" id="CHEBI:29035"/>
    </cofactor>
    <text evidence="9">Mg(2+) or Mn(2+) required for ssDNA cleavage activity.</text>
</comment>
<evidence type="ECO:0000256" key="6">
    <source>
        <dbReference type="ARBA" id="ARBA00023014"/>
    </source>
</evidence>
<dbReference type="NCBIfam" id="TIGR00372">
    <property type="entry name" value="cas4"/>
    <property type="match status" value="1"/>
</dbReference>
<keyword evidence="6 9" id="KW-0411">Iron-sulfur</keyword>
<comment type="cofactor">
    <cofactor evidence="9">
        <name>iron-sulfur cluster</name>
        <dbReference type="ChEBI" id="CHEBI:30408"/>
    </cofactor>
</comment>